<dbReference type="OrthoDB" id="312749at2759"/>
<feature type="compositionally biased region" description="Basic and acidic residues" evidence="2">
    <location>
        <begin position="178"/>
        <end position="196"/>
    </location>
</feature>
<reference evidence="3" key="1">
    <citation type="submission" date="2021-01" db="EMBL/GenBank/DDBJ databases">
        <authorList>
            <consortium name="Genoscope - CEA"/>
            <person name="William W."/>
        </authorList>
    </citation>
    <scope>NUCLEOTIDE SEQUENCE</scope>
</reference>
<feature type="region of interest" description="Disordered" evidence="2">
    <location>
        <begin position="116"/>
        <end position="207"/>
    </location>
</feature>
<feature type="compositionally biased region" description="Low complexity" evidence="2">
    <location>
        <begin position="264"/>
        <end position="273"/>
    </location>
</feature>
<dbReference type="PANTHER" id="PTHR17571">
    <property type="entry name" value="URINARY PROTEIN RUP /ACROSOMAL PROTEIN SP-10"/>
    <property type="match status" value="1"/>
</dbReference>
<comment type="caution">
    <text evidence="3">The sequence shown here is derived from an EMBL/GenBank/DDBJ whole genome shotgun (WGS) entry which is preliminary data.</text>
</comment>
<dbReference type="PANTHER" id="PTHR17571:SF34">
    <property type="entry name" value="ACROSOMAL PROTEIN SP-10"/>
    <property type="match status" value="1"/>
</dbReference>
<evidence type="ECO:0000256" key="1">
    <source>
        <dbReference type="SAM" id="Coils"/>
    </source>
</evidence>
<proteinExistence type="predicted"/>
<feature type="region of interest" description="Disordered" evidence="2">
    <location>
        <begin position="1"/>
        <end position="27"/>
    </location>
</feature>
<organism evidence="3 4">
    <name type="scientific">Paramecium pentaurelia</name>
    <dbReference type="NCBI Taxonomy" id="43138"/>
    <lineage>
        <taxon>Eukaryota</taxon>
        <taxon>Sar</taxon>
        <taxon>Alveolata</taxon>
        <taxon>Ciliophora</taxon>
        <taxon>Intramacronucleata</taxon>
        <taxon>Oligohymenophorea</taxon>
        <taxon>Peniculida</taxon>
        <taxon>Parameciidae</taxon>
        <taxon>Paramecium</taxon>
    </lineage>
</organism>
<name>A0A8S1W1Z0_9CILI</name>
<keyword evidence="1" id="KW-0175">Coiled coil</keyword>
<dbReference type="Proteomes" id="UP000689195">
    <property type="component" value="Unassembled WGS sequence"/>
</dbReference>
<accession>A0A8S1W1Z0</accession>
<dbReference type="EMBL" id="CAJJDO010000078">
    <property type="protein sequence ID" value="CAD8182149.1"/>
    <property type="molecule type" value="Genomic_DNA"/>
</dbReference>
<keyword evidence="4" id="KW-1185">Reference proteome</keyword>
<dbReference type="AlphaFoldDB" id="A0A8S1W1Z0"/>
<feature type="coiled-coil region" evidence="1">
    <location>
        <begin position="299"/>
        <end position="386"/>
    </location>
</feature>
<sequence length="459" mass="55804">MNIAERLQREAEKKRIQQEEQMKGGNKAIKEKYEAEYQENKNKLSQEIKQDIKLISQQYPSFQKFALYKIYKQFDFNREIANEFISIQIQNQNQQDNDDDDWIEITSKRKTLIYKISKSNENNQTPKRSQSVTNKREPENSQQRQSRYNQNNQKNQRRNASGDRKREISPRKFNYQNRKYEIFDNDRNNKKQDGRRNQQVNYKSNTIQQNIYQPKYIYVPKYEDDECPYVPKSIISQTQTQIVNHQKQQEQNKMNGNNEKIETSNQQSNINQSKQDRVSQKLQNNQEVLVQDKIIQDQMKQQQEQFRLEQIKQEQIKQEQLRQEQLKQEQLKQEQLRQEQLRQEKLKQDQIKQEKLRQEQIQLEKLRQEQLRLQQIKLDQQQQQQQQFLNKPLQFNYQNQSLQQDLSQSQTIQQNITSSMFAPQFQIAPQGFIQQNQEHQDMQNQPSVYDMLMSYINYE</sequence>
<feature type="compositionally biased region" description="Low complexity" evidence="2">
    <location>
        <begin position="140"/>
        <end position="154"/>
    </location>
</feature>
<feature type="compositionally biased region" description="Polar residues" evidence="2">
    <location>
        <begin position="197"/>
        <end position="207"/>
    </location>
</feature>
<feature type="compositionally biased region" description="Polar residues" evidence="2">
    <location>
        <begin position="246"/>
        <end position="258"/>
    </location>
</feature>
<dbReference type="InterPro" id="IPR052671">
    <property type="entry name" value="Acrosomal_SP-10-like"/>
</dbReference>
<evidence type="ECO:0000256" key="2">
    <source>
        <dbReference type="SAM" id="MobiDB-lite"/>
    </source>
</evidence>
<feature type="compositionally biased region" description="Polar residues" evidence="2">
    <location>
        <begin position="117"/>
        <end position="133"/>
    </location>
</feature>
<gene>
    <name evidence="3" type="ORF">PPENT_87.1.T0780049</name>
</gene>
<evidence type="ECO:0000313" key="3">
    <source>
        <dbReference type="EMBL" id="CAD8182149.1"/>
    </source>
</evidence>
<feature type="region of interest" description="Disordered" evidence="2">
    <location>
        <begin position="246"/>
        <end position="279"/>
    </location>
</feature>
<feature type="compositionally biased region" description="Basic and acidic residues" evidence="2">
    <location>
        <begin position="160"/>
        <end position="170"/>
    </location>
</feature>
<protein>
    <submittedName>
        <fullName evidence="3">Uncharacterized protein</fullName>
    </submittedName>
</protein>
<evidence type="ECO:0000313" key="4">
    <source>
        <dbReference type="Proteomes" id="UP000689195"/>
    </source>
</evidence>